<dbReference type="InterPro" id="IPR026444">
    <property type="entry name" value="Secre_tail"/>
</dbReference>
<dbReference type="PROSITE" id="PS00137">
    <property type="entry name" value="SUBTILASE_HIS"/>
    <property type="match status" value="1"/>
</dbReference>
<dbReference type="EMBL" id="JADILY010000002">
    <property type="protein sequence ID" value="MBO8480941.1"/>
    <property type="molecule type" value="Genomic_DNA"/>
</dbReference>
<evidence type="ECO:0000259" key="7">
    <source>
        <dbReference type="Pfam" id="PF18962"/>
    </source>
</evidence>
<accession>A0A9D9IZH7</accession>
<evidence type="ECO:0000256" key="3">
    <source>
        <dbReference type="ARBA" id="ARBA00022801"/>
    </source>
</evidence>
<evidence type="ECO:0000256" key="1">
    <source>
        <dbReference type="ARBA" id="ARBA00011073"/>
    </source>
</evidence>
<dbReference type="InterPro" id="IPR015500">
    <property type="entry name" value="Peptidase_S8_subtilisin-rel"/>
</dbReference>
<dbReference type="Proteomes" id="UP000823772">
    <property type="component" value="Unassembled WGS sequence"/>
</dbReference>
<comment type="similarity">
    <text evidence="1 5">Belongs to the peptidase S8 family.</text>
</comment>
<dbReference type="GO" id="GO:0006508">
    <property type="term" value="P:proteolysis"/>
    <property type="evidence" value="ECO:0007669"/>
    <property type="project" value="UniProtKB-KW"/>
</dbReference>
<comment type="caution">
    <text evidence="8">The sequence shown here is derived from an EMBL/GenBank/DDBJ whole genome shotgun (WGS) entry which is preliminary data.</text>
</comment>
<proteinExistence type="inferred from homology"/>
<dbReference type="PRINTS" id="PR00723">
    <property type="entry name" value="SUBTILISIN"/>
</dbReference>
<feature type="domain" description="Peptidase S8/S53" evidence="6">
    <location>
        <begin position="194"/>
        <end position="480"/>
    </location>
</feature>
<evidence type="ECO:0000313" key="9">
    <source>
        <dbReference type="Proteomes" id="UP000823772"/>
    </source>
</evidence>
<dbReference type="PANTHER" id="PTHR43399:SF4">
    <property type="entry name" value="CELL WALL-ASSOCIATED PROTEASE"/>
    <property type="match status" value="1"/>
</dbReference>
<dbReference type="InterPro" id="IPR051048">
    <property type="entry name" value="Peptidase_S8/S53_subtilisin"/>
</dbReference>
<evidence type="ECO:0000259" key="6">
    <source>
        <dbReference type="Pfam" id="PF00082"/>
    </source>
</evidence>
<evidence type="ECO:0000313" key="8">
    <source>
        <dbReference type="EMBL" id="MBO8480941.1"/>
    </source>
</evidence>
<evidence type="ECO:0000256" key="5">
    <source>
        <dbReference type="PROSITE-ProRule" id="PRU01240"/>
    </source>
</evidence>
<keyword evidence="3 5" id="KW-0378">Hydrolase</keyword>
<keyword evidence="2 5" id="KW-0645">Protease</keyword>
<feature type="active site" description="Charge relay system" evidence="5">
    <location>
        <position position="256"/>
    </location>
</feature>
<feature type="active site" description="Charge relay system" evidence="5">
    <location>
        <position position="201"/>
    </location>
</feature>
<gene>
    <name evidence="8" type="ORF">IAC87_00110</name>
</gene>
<dbReference type="PANTHER" id="PTHR43399">
    <property type="entry name" value="SUBTILISIN-RELATED"/>
    <property type="match status" value="1"/>
</dbReference>
<sequence length="908" mass="98188">MIAGLAVMAMAGCQEPMQRPEDDRPVFDSPMGETVKGKIRILLSEEMRQVFEAATDEKGMVRLESVKSAETIPQELEVISVERLFREDPRFVKRIHKSGLDRWYEITFNEEIPLTKAADCVSGMDGVEYAEYVYVPKVEAEEVYPFAVNYPFNDQRATEQWHYQNDGSRANSIAGSDINLYTAYEKYDVTGNPDVIVAIVDGGVDYDHEDLAQNMWINEAELNGLPGVDDDGNGFVDDIYGYNFCSLTGDIIEHEHGTHVGGTVAAVNNNGVGVAGVAGGNGSTDSGVRLMSCQIFEPTDNPDKDKSGNSAEAIYYGANNGAVIAQNSWGYDPLKGVTTTPYAIRAAIDYFINYAGMDDDGNQIGPMAGGVVIFAAGNDNYHDAAPGNYEPTIAVAALNARYERARYSNFGSWVDVSAPGGEDITGNLILSTLPGGSYGWLQGTSMACPHVSGIAALVVSAKGGPGFTNKDLEEILLNSCDPVIYEYNKDDLQGDMEDGYQLGRGLINTAWALSAVLSEIAPEKPEFEIAEPKSNIMSLTVDVPSDDDDGEATFLQVYYSTSEFSSVDYDNIPSNINAMEYEIRELANATEGDPSSKIINIGNLDFDQKYYVAISASDRAGNVSELSSVKSVTTGPNHAPEINIPEEYRDFILKSYASAEVAANITDPDGHTVTAEVVCSNGRKLQSELVDGVFMVYVNGWEFVTGDYSVEITAKDEYGMESTASFAFSVRPNSSPSLIEGNIPGLSFNEIGATSGFDAADYITDTDGDSLSFTYELDKANVVSVRQTGSSFELTSINYGSAVLTVIASDGVGDPFKTKVDILVRDASEIVDVYPNPVYDKLNIRPGDAGKYKIVVSNTSGGVLFNDTVDASPFAPLTLDMRDRPMGVYNISVTAEDGTVFKTNVVKY</sequence>
<dbReference type="InterPro" id="IPR022398">
    <property type="entry name" value="Peptidase_S8_His-AS"/>
</dbReference>
<dbReference type="GO" id="GO:0004252">
    <property type="term" value="F:serine-type endopeptidase activity"/>
    <property type="evidence" value="ECO:0007669"/>
    <property type="project" value="UniProtKB-UniRule"/>
</dbReference>
<name>A0A9D9IZH7_9BACT</name>
<reference evidence="8" key="2">
    <citation type="journal article" date="2021" name="PeerJ">
        <title>Extensive microbial diversity within the chicken gut microbiome revealed by metagenomics and culture.</title>
        <authorList>
            <person name="Gilroy R."/>
            <person name="Ravi A."/>
            <person name="Getino M."/>
            <person name="Pursley I."/>
            <person name="Horton D.L."/>
            <person name="Alikhan N.F."/>
            <person name="Baker D."/>
            <person name="Gharbi K."/>
            <person name="Hall N."/>
            <person name="Watson M."/>
            <person name="Adriaenssens E.M."/>
            <person name="Foster-Nyarko E."/>
            <person name="Jarju S."/>
            <person name="Secka A."/>
            <person name="Antonio M."/>
            <person name="Oren A."/>
            <person name="Chaudhuri R.R."/>
            <person name="La Ragione R."/>
            <person name="Hildebrand F."/>
            <person name="Pallen M.J."/>
        </authorList>
    </citation>
    <scope>NUCLEOTIDE SEQUENCE</scope>
    <source>
        <strain evidence="8">B3-2255</strain>
    </source>
</reference>
<dbReference type="AlphaFoldDB" id="A0A9D9IZH7"/>
<dbReference type="InterPro" id="IPR013783">
    <property type="entry name" value="Ig-like_fold"/>
</dbReference>
<evidence type="ECO:0000256" key="4">
    <source>
        <dbReference type="ARBA" id="ARBA00022825"/>
    </source>
</evidence>
<dbReference type="SUPFAM" id="SSF52743">
    <property type="entry name" value="Subtilisin-like"/>
    <property type="match status" value="1"/>
</dbReference>
<dbReference type="Pfam" id="PF00082">
    <property type="entry name" value="Peptidase_S8"/>
    <property type="match status" value="1"/>
</dbReference>
<dbReference type="InterPro" id="IPR023828">
    <property type="entry name" value="Peptidase_S8_Ser-AS"/>
</dbReference>
<evidence type="ECO:0000256" key="2">
    <source>
        <dbReference type="ARBA" id="ARBA00022670"/>
    </source>
</evidence>
<dbReference type="PROSITE" id="PS00138">
    <property type="entry name" value="SUBTILASE_SER"/>
    <property type="match status" value="1"/>
</dbReference>
<organism evidence="8 9">
    <name type="scientific">Candidatus Merdivivens faecigallinarum</name>
    <dbReference type="NCBI Taxonomy" id="2840871"/>
    <lineage>
        <taxon>Bacteria</taxon>
        <taxon>Pseudomonadati</taxon>
        <taxon>Bacteroidota</taxon>
        <taxon>Bacteroidia</taxon>
        <taxon>Bacteroidales</taxon>
        <taxon>Muribaculaceae</taxon>
        <taxon>Muribaculaceae incertae sedis</taxon>
        <taxon>Candidatus Merdivivens</taxon>
    </lineage>
</organism>
<feature type="active site" description="Charge relay system" evidence="5">
    <location>
        <position position="445"/>
    </location>
</feature>
<dbReference type="Pfam" id="PF18962">
    <property type="entry name" value="Por_Secre_tail"/>
    <property type="match status" value="1"/>
</dbReference>
<dbReference type="PROSITE" id="PS51892">
    <property type="entry name" value="SUBTILASE"/>
    <property type="match status" value="1"/>
</dbReference>
<reference evidence="8" key="1">
    <citation type="submission" date="2020-10" db="EMBL/GenBank/DDBJ databases">
        <authorList>
            <person name="Gilroy R."/>
        </authorList>
    </citation>
    <scope>NUCLEOTIDE SEQUENCE</scope>
    <source>
        <strain evidence="8">B3-2255</strain>
    </source>
</reference>
<dbReference type="Gene3D" id="3.40.50.200">
    <property type="entry name" value="Peptidase S8/S53 domain"/>
    <property type="match status" value="1"/>
</dbReference>
<dbReference type="InterPro" id="IPR036852">
    <property type="entry name" value="Peptidase_S8/S53_dom_sf"/>
</dbReference>
<dbReference type="Gene3D" id="2.60.40.10">
    <property type="entry name" value="Immunoglobulins"/>
    <property type="match status" value="1"/>
</dbReference>
<dbReference type="InterPro" id="IPR000209">
    <property type="entry name" value="Peptidase_S8/S53_dom"/>
</dbReference>
<protein>
    <submittedName>
        <fullName evidence="8">S8 family serine peptidase</fullName>
    </submittedName>
</protein>
<keyword evidence="4 5" id="KW-0720">Serine protease</keyword>
<feature type="domain" description="Secretion system C-terminal sorting" evidence="7">
    <location>
        <begin position="833"/>
        <end position="905"/>
    </location>
</feature>